<evidence type="ECO:0000256" key="1">
    <source>
        <dbReference type="ARBA" id="ARBA00022737"/>
    </source>
</evidence>
<dbReference type="PANTHER" id="PTHR47926">
    <property type="entry name" value="PENTATRICOPEPTIDE REPEAT-CONTAINING PROTEIN"/>
    <property type="match status" value="1"/>
</dbReference>
<dbReference type="InterPro" id="IPR046960">
    <property type="entry name" value="PPR_At4g14850-like_plant"/>
</dbReference>
<dbReference type="NCBIfam" id="TIGR00756">
    <property type="entry name" value="PPR"/>
    <property type="match status" value="2"/>
</dbReference>
<evidence type="ECO:0000256" key="2">
    <source>
        <dbReference type="PROSITE-ProRule" id="PRU00708"/>
    </source>
</evidence>
<dbReference type="InterPro" id="IPR002885">
    <property type="entry name" value="PPR_rpt"/>
</dbReference>
<dbReference type="GO" id="GO:0003723">
    <property type="term" value="F:RNA binding"/>
    <property type="evidence" value="ECO:0007669"/>
    <property type="project" value="InterPro"/>
</dbReference>
<gene>
    <name evidence="3" type="ORF">E5676_scaffold255G005920</name>
</gene>
<evidence type="ECO:0000313" key="4">
    <source>
        <dbReference type="Proteomes" id="UP000321947"/>
    </source>
</evidence>
<dbReference type="PANTHER" id="PTHR47926:SF347">
    <property type="entry name" value="PENTATRICOPEPTIDE REPEAT-CONTAINING PROTEIN"/>
    <property type="match status" value="1"/>
</dbReference>
<dbReference type="AlphaFoldDB" id="A0A5D3CPN5"/>
<accession>A0A5D3CPN5</accession>
<dbReference type="Gene3D" id="1.25.40.10">
    <property type="entry name" value="Tetratricopeptide repeat domain"/>
    <property type="match status" value="2"/>
</dbReference>
<dbReference type="GO" id="GO:0009451">
    <property type="term" value="P:RNA modification"/>
    <property type="evidence" value="ECO:0007669"/>
    <property type="project" value="InterPro"/>
</dbReference>
<dbReference type="Pfam" id="PF20431">
    <property type="entry name" value="E_motif"/>
    <property type="match status" value="1"/>
</dbReference>
<dbReference type="Pfam" id="PF13041">
    <property type="entry name" value="PPR_2"/>
    <property type="match status" value="2"/>
</dbReference>
<feature type="repeat" description="PPR" evidence="2">
    <location>
        <begin position="153"/>
        <end position="187"/>
    </location>
</feature>
<protein>
    <submittedName>
        <fullName evidence="3">Pentatricopeptide repeat-containing protein</fullName>
    </submittedName>
</protein>
<dbReference type="EMBL" id="SSTD01010113">
    <property type="protein sequence ID" value="TYK12994.1"/>
    <property type="molecule type" value="Genomic_DNA"/>
</dbReference>
<dbReference type="FunFam" id="1.25.40.10:FF:000090">
    <property type="entry name" value="Pentatricopeptide repeat-containing protein, chloroplastic"/>
    <property type="match status" value="1"/>
</dbReference>
<dbReference type="InterPro" id="IPR011990">
    <property type="entry name" value="TPR-like_helical_dom_sf"/>
</dbReference>
<keyword evidence="1" id="KW-0677">Repeat</keyword>
<organism evidence="3 4">
    <name type="scientific">Cucumis melo var. makuwa</name>
    <name type="common">Oriental melon</name>
    <dbReference type="NCBI Taxonomy" id="1194695"/>
    <lineage>
        <taxon>Eukaryota</taxon>
        <taxon>Viridiplantae</taxon>
        <taxon>Streptophyta</taxon>
        <taxon>Embryophyta</taxon>
        <taxon>Tracheophyta</taxon>
        <taxon>Spermatophyta</taxon>
        <taxon>Magnoliopsida</taxon>
        <taxon>eudicotyledons</taxon>
        <taxon>Gunneridae</taxon>
        <taxon>Pentapetalae</taxon>
        <taxon>rosids</taxon>
        <taxon>fabids</taxon>
        <taxon>Cucurbitales</taxon>
        <taxon>Cucurbitaceae</taxon>
        <taxon>Benincaseae</taxon>
        <taxon>Cucumis</taxon>
    </lineage>
</organism>
<comment type="caution">
    <text evidence="3">The sequence shown here is derived from an EMBL/GenBank/DDBJ whole genome shotgun (WGS) entry which is preliminary data.</text>
</comment>
<dbReference type="InterPro" id="IPR046848">
    <property type="entry name" value="E_motif"/>
</dbReference>
<name>A0A5D3CPN5_CUCMM</name>
<dbReference type="Proteomes" id="UP000321947">
    <property type="component" value="Unassembled WGS sequence"/>
</dbReference>
<feature type="repeat" description="PPR" evidence="2">
    <location>
        <begin position="254"/>
        <end position="288"/>
    </location>
</feature>
<sequence>MLKCASPLTRSSFSAVIHLFTKSIVATQFPIVHFPRRHESESACPSFQVKRHHKDNSSWDETLRGLCLTGKLAEAVALLCCMALQFQSKTYCLLLQECIFRKEYMKGKRIHAQMVVVGYVPNEYLNTKLLILYAKSGDLETAYILHEHLLEKSLVSWNSLIAGYVQKGLAEVGLEFYLKMRQSGLMPDQYTFASVLRACASLASLEHGKRAHGVLIKCQIGDNVVVSSALVDMYFKCSSLSDGHKAFNKSINRNVITWTALISGYGQHGRVSEVLESFHSMIKEGYRPNYVTFLVVLAACSRGGFVSEAWRYFSLMTKTYEIEPRGQHYAAMADLLARAGRLREAYNFVLDAPCKEHSVMWGALVGACKVHEDIDLMKHVAASYFELDPENSGKLVVFSNAFATSGLWDNVEEIRAMMKKSGMSKDPGCSKIEIQREFHIFVKNDKSHRETEEIYRTIDRITPILKDAGYTPELFARFHSANSGHPNTANLRSSFPEEQLV</sequence>
<proteinExistence type="predicted"/>
<dbReference type="PROSITE" id="PS51375">
    <property type="entry name" value="PPR"/>
    <property type="match status" value="2"/>
</dbReference>
<reference evidence="3 4" key="1">
    <citation type="submission" date="2019-08" db="EMBL/GenBank/DDBJ databases">
        <title>Draft genome sequences of two oriental melons (Cucumis melo L. var makuwa).</title>
        <authorList>
            <person name="Kwon S.-Y."/>
        </authorList>
    </citation>
    <scope>NUCLEOTIDE SEQUENCE [LARGE SCALE GENOMIC DNA]</scope>
    <source>
        <strain evidence="4">cv. Chang Bougi</strain>
        <tissue evidence="3">Leaf</tissue>
    </source>
</reference>
<dbReference type="FunFam" id="1.25.40.10:FF:000341">
    <property type="entry name" value="Pentatricopeptide repeat-containing protein chloroplastic"/>
    <property type="match status" value="1"/>
</dbReference>
<evidence type="ECO:0000313" key="3">
    <source>
        <dbReference type="EMBL" id="TYK12994.1"/>
    </source>
</evidence>